<comment type="caution">
    <text evidence="1">The sequence shown here is derived from an EMBL/GenBank/DDBJ whole genome shotgun (WGS) entry which is preliminary data.</text>
</comment>
<dbReference type="Proteomes" id="UP001595191">
    <property type="component" value="Unassembled WGS sequence"/>
</dbReference>
<reference evidence="1" key="1">
    <citation type="submission" date="2024-09" db="EMBL/GenBank/DDBJ databases">
        <authorList>
            <person name="Liu J."/>
        </authorList>
    </citation>
    <scope>NUCLEOTIDE SEQUENCE</scope>
    <source>
        <strain evidence="1">NBU2967</strain>
    </source>
</reference>
<evidence type="ECO:0000313" key="2">
    <source>
        <dbReference type="Proteomes" id="UP001595191"/>
    </source>
</evidence>
<name>A0ACC7LKJ6_9FLAO</name>
<keyword evidence="2" id="KW-1185">Reference proteome</keyword>
<dbReference type="EMBL" id="JBHFPV010000001">
    <property type="protein sequence ID" value="MFH6602477.1"/>
    <property type="molecule type" value="Genomic_DNA"/>
</dbReference>
<gene>
    <name evidence="1" type="ORF">ACEZ3G_03245</name>
</gene>
<accession>A0ACC7LKJ6</accession>
<organism evidence="1 2">
    <name type="scientific">Meishania litoralis</name>
    <dbReference type="NCBI Taxonomy" id="3434685"/>
    <lineage>
        <taxon>Bacteria</taxon>
        <taxon>Pseudomonadati</taxon>
        <taxon>Bacteroidota</taxon>
        <taxon>Flavobacteriia</taxon>
        <taxon>Flavobacteriales</taxon>
        <taxon>Flavobacteriaceae</taxon>
        <taxon>Meishania</taxon>
    </lineage>
</organism>
<proteinExistence type="predicted"/>
<sequence>MDLPLKGIIPPLVTPLTENGELDLHGLNNLIGHVMGGGVHGLFLLGTTGEGTSLSYKIRRQMVTETCNLVQNSIPLLVCITDTALEESLHLAEHAKQAGADVLVIAPPYYLPISQTEMQDYLELLLPKLPLPFLLYNMPSCTKLNLSIDTIKKARNMGALGIKDSSGDLDYLKTLLKEFENNKDFSIITGSELYLPETILNGGHGAVAGGANFFPKLFVDLYEASLARDMQRITLLRKKIVQIDNTIYNVGQNSSKYIKGIKSALAALGICGDFTAPPVARFDELDRGKIKAHMDEFFLDTSFSLTK</sequence>
<protein>
    <submittedName>
        <fullName evidence="1">Dihydrodipicolinate synthase family protein</fullName>
    </submittedName>
</protein>
<evidence type="ECO:0000313" key="1">
    <source>
        <dbReference type="EMBL" id="MFH6602477.1"/>
    </source>
</evidence>